<dbReference type="GO" id="GO:0032993">
    <property type="term" value="C:protein-DNA complex"/>
    <property type="evidence" value="ECO:0007669"/>
    <property type="project" value="TreeGrafter"/>
</dbReference>
<accession>A0A540VBZ1</accession>
<evidence type="ECO:0000256" key="1">
    <source>
        <dbReference type="ARBA" id="ARBA00022553"/>
    </source>
</evidence>
<dbReference type="SUPFAM" id="SSF52172">
    <property type="entry name" value="CheY-like"/>
    <property type="match status" value="1"/>
</dbReference>
<dbReference type="SMART" id="SM00862">
    <property type="entry name" value="Trans_reg_C"/>
    <property type="match status" value="1"/>
</dbReference>
<feature type="domain" description="Response regulatory" evidence="9">
    <location>
        <begin position="4"/>
        <end position="117"/>
    </location>
</feature>
<dbReference type="PANTHER" id="PTHR48111">
    <property type="entry name" value="REGULATOR OF RPOS"/>
    <property type="match status" value="1"/>
</dbReference>
<dbReference type="InterPro" id="IPR011006">
    <property type="entry name" value="CheY-like_superfamily"/>
</dbReference>
<evidence type="ECO:0000256" key="2">
    <source>
        <dbReference type="ARBA" id="ARBA00023012"/>
    </source>
</evidence>
<keyword evidence="1 6" id="KW-0597">Phosphoprotein</keyword>
<feature type="domain" description="OmpR/PhoB-type" evidence="10">
    <location>
        <begin position="141"/>
        <end position="240"/>
    </location>
</feature>
<evidence type="ECO:0000256" key="6">
    <source>
        <dbReference type="PROSITE-ProRule" id="PRU00169"/>
    </source>
</evidence>
<proteinExistence type="predicted"/>
<dbReference type="InterPro" id="IPR016032">
    <property type="entry name" value="Sig_transdc_resp-reg_C-effctor"/>
</dbReference>
<comment type="caution">
    <text evidence="11">The sequence shown here is derived from an EMBL/GenBank/DDBJ whole genome shotgun (WGS) entry which is preliminary data.</text>
</comment>
<dbReference type="FunCoup" id="A0A540VBZ1">
    <property type="interactions" value="398"/>
</dbReference>
<evidence type="ECO:0000256" key="3">
    <source>
        <dbReference type="ARBA" id="ARBA00023015"/>
    </source>
</evidence>
<reference evidence="11 12" key="1">
    <citation type="submission" date="2019-06" db="EMBL/GenBank/DDBJ databases">
        <title>Genome sequence of Litorilinea aerophila BAA-2444.</title>
        <authorList>
            <person name="Maclea K.S."/>
            <person name="Maurais E.G."/>
            <person name="Iannazzi L.C."/>
        </authorList>
    </citation>
    <scope>NUCLEOTIDE SEQUENCE [LARGE SCALE GENOMIC DNA]</scope>
    <source>
        <strain evidence="11 12">ATCC BAA-2444</strain>
    </source>
</reference>
<feature type="modified residue" description="4-aspartylphosphate" evidence="6">
    <location>
        <position position="53"/>
    </location>
</feature>
<evidence type="ECO:0000313" key="11">
    <source>
        <dbReference type="EMBL" id="TQE94287.1"/>
    </source>
</evidence>
<dbReference type="SUPFAM" id="SSF46894">
    <property type="entry name" value="C-terminal effector domain of the bipartite response regulators"/>
    <property type="match status" value="1"/>
</dbReference>
<dbReference type="Proteomes" id="UP000317371">
    <property type="component" value="Unassembled WGS sequence"/>
</dbReference>
<dbReference type="Gene3D" id="6.10.250.690">
    <property type="match status" value="1"/>
</dbReference>
<evidence type="ECO:0000259" key="9">
    <source>
        <dbReference type="PROSITE" id="PS50110"/>
    </source>
</evidence>
<protein>
    <submittedName>
        <fullName evidence="11">Response regulator transcription factor</fullName>
    </submittedName>
</protein>
<dbReference type="GO" id="GO:0000976">
    <property type="term" value="F:transcription cis-regulatory region binding"/>
    <property type="evidence" value="ECO:0007669"/>
    <property type="project" value="TreeGrafter"/>
</dbReference>
<feature type="coiled-coil region" evidence="8">
    <location>
        <begin position="106"/>
        <end position="133"/>
    </location>
</feature>
<dbReference type="GO" id="GO:0000156">
    <property type="term" value="F:phosphorelay response regulator activity"/>
    <property type="evidence" value="ECO:0007669"/>
    <property type="project" value="TreeGrafter"/>
</dbReference>
<evidence type="ECO:0000256" key="8">
    <source>
        <dbReference type="SAM" id="Coils"/>
    </source>
</evidence>
<dbReference type="RefSeq" id="WP_141611393.1">
    <property type="nucleotide sequence ID" value="NZ_VIGC02000025.1"/>
</dbReference>
<organism evidence="11 12">
    <name type="scientific">Litorilinea aerophila</name>
    <dbReference type="NCBI Taxonomy" id="1204385"/>
    <lineage>
        <taxon>Bacteria</taxon>
        <taxon>Bacillati</taxon>
        <taxon>Chloroflexota</taxon>
        <taxon>Caldilineae</taxon>
        <taxon>Caldilineales</taxon>
        <taxon>Caldilineaceae</taxon>
        <taxon>Litorilinea</taxon>
    </lineage>
</organism>
<evidence type="ECO:0000313" key="12">
    <source>
        <dbReference type="Proteomes" id="UP000317371"/>
    </source>
</evidence>
<dbReference type="EMBL" id="VIGC01000025">
    <property type="protein sequence ID" value="TQE94287.1"/>
    <property type="molecule type" value="Genomic_DNA"/>
</dbReference>
<dbReference type="InterPro" id="IPR036388">
    <property type="entry name" value="WH-like_DNA-bd_sf"/>
</dbReference>
<dbReference type="InterPro" id="IPR001789">
    <property type="entry name" value="Sig_transdc_resp-reg_receiver"/>
</dbReference>
<dbReference type="PROSITE" id="PS51755">
    <property type="entry name" value="OMPR_PHOB"/>
    <property type="match status" value="1"/>
</dbReference>
<dbReference type="InterPro" id="IPR039420">
    <property type="entry name" value="WalR-like"/>
</dbReference>
<dbReference type="AlphaFoldDB" id="A0A540VBZ1"/>
<keyword evidence="5" id="KW-0804">Transcription</keyword>
<dbReference type="GO" id="GO:0006355">
    <property type="term" value="P:regulation of DNA-templated transcription"/>
    <property type="evidence" value="ECO:0007669"/>
    <property type="project" value="InterPro"/>
</dbReference>
<keyword evidence="12" id="KW-1185">Reference proteome</keyword>
<dbReference type="OrthoDB" id="9790454at2"/>
<dbReference type="Pfam" id="PF00072">
    <property type="entry name" value="Response_reg"/>
    <property type="match status" value="1"/>
</dbReference>
<sequence length="240" mass="27464">MSVKVLVVEDEPALVDTLEYNLQRQGYQVSVATDGTQALRVARETQPDLILLDVMLPGLDGFEVCRILRQEMNVPILMLTARTEEVDKVVGLEVGADDYLTKPFSMRELLARIKALLRRVRLVREEMAGAEREEGGEPVQTERFVFGDLVIDLGRHEMSCGGRTFHLKPKEFELLVFLARNRGIVLSRDLILERVWGWDYDGGSRTVDVHVRWLREKIEEEPSKPKRIVTVRGIGYRFEG</sequence>
<dbReference type="PROSITE" id="PS50110">
    <property type="entry name" value="RESPONSE_REGULATORY"/>
    <property type="match status" value="1"/>
</dbReference>
<evidence type="ECO:0000256" key="5">
    <source>
        <dbReference type="ARBA" id="ARBA00023163"/>
    </source>
</evidence>
<dbReference type="Pfam" id="PF00486">
    <property type="entry name" value="Trans_reg_C"/>
    <property type="match status" value="1"/>
</dbReference>
<gene>
    <name evidence="11" type="ORF">FKZ61_17195</name>
</gene>
<dbReference type="FunFam" id="1.10.10.10:FF:000018">
    <property type="entry name" value="DNA-binding response regulator ResD"/>
    <property type="match status" value="1"/>
</dbReference>
<keyword evidence="3" id="KW-0805">Transcription regulation</keyword>
<evidence type="ECO:0000259" key="10">
    <source>
        <dbReference type="PROSITE" id="PS51755"/>
    </source>
</evidence>
<feature type="DNA-binding region" description="OmpR/PhoB-type" evidence="7">
    <location>
        <begin position="141"/>
        <end position="240"/>
    </location>
</feature>
<keyword evidence="2" id="KW-0902">Two-component regulatory system</keyword>
<dbReference type="FunFam" id="3.40.50.2300:FF:000001">
    <property type="entry name" value="DNA-binding response regulator PhoB"/>
    <property type="match status" value="1"/>
</dbReference>
<dbReference type="SMART" id="SM00448">
    <property type="entry name" value="REC"/>
    <property type="match status" value="1"/>
</dbReference>
<dbReference type="GO" id="GO:0005829">
    <property type="term" value="C:cytosol"/>
    <property type="evidence" value="ECO:0007669"/>
    <property type="project" value="TreeGrafter"/>
</dbReference>
<evidence type="ECO:0000256" key="4">
    <source>
        <dbReference type="ARBA" id="ARBA00023125"/>
    </source>
</evidence>
<keyword evidence="8" id="KW-0175">Coiled coil</keyword>
<dbReference type="InParanoid" id="A0A540VBZ1"/>
<dbReference type="CDD" id="cd00383">
    <property type="entry name" value="trans_reg_C"/>
    <property type="match status" value="1"/>
</dbReference>
<dbReference type="Gene3D" id="1.10.10.10">
    <property type="entry name" value="Winged helix-like DNA-binding domain superfamily/Winged helix DNA-binding domain"/>
    <property type="match status" value="1"/>
</dbReference>
<dbReference type="InterPro" id="IPR001867">
    <property type="entry name" value="OmpR/PhoB-type_DNA-bd"/>
</dbReference>
<dbReference type="Gene3D" id="3.40.50.2300">
    <property type="match status" value="1"/>
</dbReference>
<name>A0A540VBZ1_9CHLR</name>
<dbReference type="PANTHER" id="PTHR48111:SF40">
    <property type="entry name" value="PHOSPHATE REGULON TRANSCRIPTIONAL REGULATORY PROTEIN PHOB"/>
    <property type="match status" value="1"/>
</dbReference>
<evidence type="ECO:0000256" key="7">
    <source>
        <dbReference type="PROSITE-ProRule" id="PRU01091"/>
    </source>
</evidence>
<keyword evidence="4 7" id="KW-0238">DNA-binding</keyword>